<dbReference type="InterPro" id="IPR011989">
    <property type="entry name" value="ARM-like"/>
</dbReference>
<proteinExistence type="predicted"/>
<protein>
    <submittedName>
        <fullName evidence="1">Uncharacterized protein</fullName>
    </submittedName>
</protein>
<dbReference type="EMBL" id="BIFH01000031">
    <property type="protein sequence ID" value="GCD99078.1"/>
    <property type="molecule type" value="Genomic_DNA"/>
</dbReference>
<dbReference type="RefSeq" id="WP_126640931.1">
    <property type="nucleotide sequence ID" value="NZ_BIFH01000031.1"/>
</dbReference>
<evidence type="ECO:0000313" key="2">
    <source>
        <dbReference type="Proteomes" id="UP000286931"/>
    </source>
</evidence>
<dbReference type="AlphaFoldDB" id="A0A401YWV0"/>
<dbReference type="Proteomes" id="UP000286931">
    <property type="component" value="Unassembled WGS sequence"/>
</dbReference>
<comment type="caution">
    <text evidence="1">The sequence shown here is derived from an EMBL/GenBank/DDBJ whole genome shotgun (WGS) entry which is preliminary data.</text>
</comment>
<evidence type="ECO:0000313" key="1">
    <source>
        <dbReference type="EMBL" id="GCD99078.1"/>
    </source>
</evidence>
<gene>
    <name evidence="1" type="ORF">EHYA_06790</name>
</gene>
<name>A0A401YWV0_9ACTN</name>
<organism evidence="1 2">
    <name type="scientific">Embleya hyalina</name>
    <dbReference type="NCBI Taxonomy" id="516124"/>
    <lineage>
        <taxon>Bacteria</taxon>
        <taxon>Bacillati</taxon>
        <taxon>Actinomycetota</taxon>
        <taxon>Actinomycetes</taxon>
        <taxon>Kitasatosporales</taxon>
        <taxon>Streptomycetaceae</taxon>
        <taxon>Embleya</taxon>
    </lineage>
</organism>
<dbReference type="SUPFAM" id="SSF48371">
    <property type="entry name" value="ARM repeat"/>
    <property type="match status" value="1"/>
</dbReference>
<dbReference type="OrthoDB" id="4104970at2"/>
<dbReference type="Gene3D" id="1.25.10.10">
    <property type="entry name" value="Leucine-rich Repeat Variant"/>
    <property type="match status" value="1"/>
</dbReference>
<reference evidence="1 2" key="1">
    <citation type="submission" date="2018-12" db="EMBL/GenBank/DDBJ databases">
        <title>Draft genome sequence of Embleya hyalina NBRC 13850T.</title>
        <authorList>
            <person name="Komaki H."/>
            <person name="Hosoyama A."/>
            <person name="Kimura A."/>
            <person name="Ichikawa N."/>
            <person name="Tamura T."/>
        </authorList>
    </citation>
    <scope>NUCLEOTIDE SEQUENCE [LARGE SCALE GENOMIC DNA]</scope>
    <source>
        <strain evidence="1 2">NBRC 13850</strain>
    </source>
</reference>
<dbReference type="InterPro" id="IPR016024">
    <property type="entry name" value="ARM-type_fold"/>
</dbReference>
<accession>A0A401YWV0</accession>
<keyword evidence="2" id="KW-1185">Reference proteome</keyword>
<sequence>MRVVVAGLPVGVREGLGYERVPWDRFAHANGSAADVPELLEGLRSGDAAVAGDCLSSLVGSVCHQGTRYAPAALAVPFLLRIAADRTAHPRVGVLFLVAEAARDGYGGAAPQAGLLRVGGDHTRFDTGAYREDWTVRAARAAIAVDAHIPIALLDDPDPRVRMGAAYVLSAAAQRAERISAALHESLRGESDPRVCAGLILAIAQLAHQHQHQHHQHRDRDRDAAVLARAHWSDPAHPLVVRTAAALAWLGLVDDPVPTICAPTSRRSPRTNSTAWRPDCRRCGPSLTTAASERGRSCAGCSTRTSPRPPTIRRCGARAERTTHPFSPSSATFAFVATAP</sequence>